<dbReference type="AlphaFoldDB" id="A0A817R5U5"/>
<dbReference type="Proteomes" id="UP000663825">
    <property type="component" value="Unassembled WGS sequence"/>
</dbReference>
<dbReference type="OrthoDB" id="2322499at2759"/>
<name>A0A817R5U5_9BILA</name>
<accession>A0A817R5U5</accession>
<dbReference type="Gene3D" id="1.20.1280.50">
    <property type="match status" value="1"/>
</dbReference>
<evidence type="ECO:0000313" key="2">
    <source>
        <dbReference type="EMBL" id="CAF3235112.1"/>
    </source>
</evidence>
<comment type="caution">
    <text evidence="2">The sequence shown here is derived from an EMBL/GenBank/DDBJ whole genome shotgun (WGS) entry which is preliminary data.</text>
</comment>
<dbReference type="Pfam" id="PF12937">
    <property type="entry name" value="F-box-like"/>
    <property type="match status" value="1"/>
</dbReference>
<organism evidence="2 3">
    <name type="scientific">Rotaria socialis</name>
    <dbReference type="NCBI Taxonomy" id="392032"/>
    <lineage>
        <taxon>Eukaryota</taxon>
        <taxon>Metazoa</taxon>
        <taxon>Spiralia</taxon>
        <taxon>Gnathifera</taxon>
        <taxon>Rotifera</taxon>
        <taxon>Eurotatoria</taxon>
        <taxon>Bdelloidea</taxon>
        <taxon>Philodinida</taxon>
        <taxon>Philodinidae</taxon>
        <taxon>Rotaria</taxon>
    </lineage>
</organism>
<dbReference type="InterPro" id="IPR001810">
    <property type="entry name" value="F-box_dom"/>
</dbReference>
<dbReference type="PROSITE" id="PS50181">
    <property type="entry name" value="FBOX"/>
    <property type="match status" value="1"/>
</dbReference>
<feature type="domain" description="F-box" evidence="1">
    <location>
        <begin position="14"/>
        <end position="61"/>
    </location>
</feature>
<dbReference type="InterPro" id="IPR036047">
    <property type="entry name" value="F-box-like_dom_sf"/>
</dbReference>
<dbReference type="EMBL" id="CAJNXB010002328">
    <property type="protein sequence ID" value="CAF3235112.1"/>
    <property type="molecule type" value="Genomic_DNA"/>
</dbReference>
<dbReference type="SUPFAM" id="SSF81383">
    <property type="entry name" value="F-box domain"/>
    <property type="match status" value="1"/>
</dbReference>
<evidence type="ECO:0000259" key="1">
    <source>
        <dbReference type="PROSITE" id="PS50181"/>
    </source>
</evidence>
<sequence>MYEQQETFKEKMSASTFELLPVDIFFEIFGYLSPVEILKSFLLVNKRFSRIVLHEYLWHIHIGDNIMSLSMFSDLCQNVLKLIGSQVISLRIALNNTVVDVTSSNTFHYLEVEGIYLAKVCSRLPFLMSCRLPFNIYHGYVNPLGKDDPWINWSEHFDINLLPAPIDSHHLLYLSRLRIACNNNISFHRIVALLSTVFGQLNHLTLQFEVDTLPSGPLVISGDTIQRLCIDRLKPSTTCCQNSINPVDLFRNSNELLLSCYKHEHTLATLGDDNNSLSSSVPWSLLTKISIDEGHIVTSAELEAILPMA</sequence>
<reference evidence="2" key="1">
    <citation type="submission" date="2021-02" db="EMBL/GenBank/DDBJ databases">
        <authorList>
            <person name="Nowell W R."/>
        </authorList>
    </citation>
    <scope>NUCLEOTIDE SEQUENCE</scope>
</reference>
<protein>
    <recommendedName>
        <fullName evidence="1">F-box domain-containing protein</fullName>
    </recommendedName>
</protein>
<gene>
    <name evidence="2" type="ORF">TIS948_LOCUS14316</name>
</gene>
<proteinExistence type="predicted"/>
<evidence type="ECO:0000313" key="3">
    <source>
        <dbReference type="Proteomes" id="UP000663825"/>
    </source>
</evidence>